<name>A0ABQ9CMM0_9PASS</name>
<dbReference type="EMBL" id="WHWB01034702">
    <property type="protein sequence ID" value="KAJ7405554.1"/>
    <property type="molecule type" value="Genomic_DNA"/>
</dbReference>
<comment type="caution">
    <text evidence="1">The sequence shown here is derived from an EMBL/GenBank/DDBJ whole genome shotgun (WGS) entry which is preliminary data.</text>
</comment>
<dbReference type="Proteomes" id="UP001145742">
    <property type="component" value="Unassembled WGS sequence"/>
</dbReference>
<sequence>MDCDSELILREVPVSPSAWAVMGEDEERMETPGDILLDPMPKLAVILGVSSQSYNSSMEFLPKILIVV</sequence>
<reference evidence="1" key="1">
    <citation type="submission" date="2019-10" db="EMBL/GenBank/DDBJ databases">
        <authorList>
            <person name="Soares A.E.R."/>
            <person name="Aleixo A."/>
            <person name="Schneider P."/>
            <person name="Miyaki C.Y."/>
            <person name="Schneider M.P."/>
            <person name="Mello C."/>
            <person name="Vasconcelos A.T.R."/>
        </authorList>
    </citation>
    <scope>NUCLEOTIDE SEQUENCE</scope>
    <source>
        <tissue evidence="1">Muscle</tissue>
    </source>
</reference>
<evidence type="ECO:0000313" key="2">
    <source>
        <dbReference type="Proteomes" id="UP001145742"/>
    </source>
</evidence>
<protein>
    <submittedName>
        <fullName evidence="1">Uncharacterized protein</fullName>
    </submittedName>
</protein>
<organism evidence="1 2">
    <name type="scientific">Willisornis vidua</name>
    <name type="common">Xingu scale-backed antbird</name>
    <dbReference type="NCBI Taxonomy" id="1566151"/>
    <lineage>
        <taxon>Eukaryota</taxon>
        <taxon>Metazoa</taxon>
        <taxon>Chordata</taxon>
        <taxon>Craniata</taxon>
        <taxon>Vertebrata</taxon>
        <taxon>Euteleostomi</taxon>
        <taxon>Archelosauria</taxon>
        <taxon>Archosauria</taxon>
        <taxon>Dinosauria</taxon>
        <taxon>Saurischia</taxon>
        <taxon>Theropoda</taxon>
        <taxon>Coelurosauria</taxon>
        <taxon>Aves</taxon>
        <taxon>Neognathae</taxon>
        <taxon>Neoaves</taxon>
        <taxon>Telluraves</taxon>
        <taxon>Australaves</taxon>
        <taxon>Passeriformes</taxon>
        <taxon>Thamnophilidae</taxon>
        <taxon>Willisornis</taxon>
    </lineage>
</organism>
<gene>
    <name evidence="1" type="ORF">WISP_139001</name>
</gene>
<accession>A0ABQ9CMM0</accession>
<keyword evidence="2" id="KW-1185">Reference proteome</keyword>
<evidence type="ECO:0000313" key="1">
    <source>
        <dbReference type="EMBL" id="KAJ7405554.1"/>
    </source>
</evidence>
<proteinExistence type="predicted"/>